<evidence type="ECO:0000256" key="2">
    <source>
        <dbReference type="ARBA" id="ARBA00010489"/>
    </source>
</evidence>
<dbReference type="SUPFAM" id="SSF53098">
    <property type="entry name" value="Ribonuclease H-like"/>
    <property type="match status" value="1"/>
</dbReference>
<comment type="function">
    <text evidence="9">Exoribonuclease involved in ribosome biosynthesis. Involved in the processing of ITS1, the internal transcribed spacer localized between the 18S and 5.8S rRNAs.</text>
</comment>
<dbReference type="OrthoDB" id="8191639at2759"/>
<evidence type="ECO:0000313" key="13">
    <source>
        <dbReference type="Proteomes" id="UP000006352"/>
    </source>
</evidence>
<dbReference type="EMBL" id="HE797161">
    <property type="protein sequence ID" value="CCM04629.1"/>
    <property type="molecule type" value="Genomic_DNA"/>
</dbReference>
<dbReference type="InterPro" id="IPR012337">
    <property type="entry name" value="RNaseH-like_sf"/>
</dbReference>
<sequence>MPSPGKRPSSNWLALQKTLPDTKTGGSSKPARKKRKVEHRHESLSSNEDRQTSVDTSFVRGPEPGDVRSIPDETKNGESIAALRTMILGELQYSLPQQQPGKYLALDCEMVGVGPEGKESSLARVSLVNYYGAVQLDVFVRQRERVTDYRTQFSGVRASDMGKAKQFGEVQAQVAELLKDRILVGHAVHNDMKALLLSHPHHQTRDTQIYAFKHKVTRSKRAALRHLVQQELGLTIQSGEHSSVTDARATMALYRIHRKEWERGQKPHLVAQPVPSPATGNKRKRINAGTDSLQLSELNEESTLLTYPGGGRKGVSSGLSTVVKRRDSGIKKTKWWVQLDGSSKGHMRMAAGS</sequence>
<feature type="compositionally biased region" description="Polar residues" evidence="10">
    <location>
        <begin position="8"/>
        <end position="27"/>
    </location>
</feature>
<keyword evidence="8" id="KW-0539">Nucleus</keyword>
<evidence type="ECO:0000259" key="11">
    <source>
        <dbReference type="SMART" id="SM00479"/>
    </source>
</evidence>
<gene>
    <name evidence="12" type="ORF">FIBRA_06813</name>
</gene>
<name>J4H4A0_9APHY</name>
<evidence type="ECO:0000313" key="12">
    <source>
        <dbReference type="EMBL" id="CCM04629.1"/>
    </source>
</evidence>
<dbReference type="InParanoid" id="J4H4A0"/>
<evidence type="ECO:0000256" key="8">
    <source>
        <dbReference type="ARBA" id="ARBA00023242"/>
    </source>
</evidence>
<dbReference type="InterPro" id="IPR013520">
    <property type="entry name" value="Ribonucl_H"/>
</dbReference>
<comment type="subcellular location">
    <subcellularLocation>
        <location evidence="1">Nucleus</location>
    </subcellularLocation>
</comment>
<dbReference type="GO" id="GO:0000027">
    <property type="term" value="P:ribosomal large subunit assembly"/>
    <property type="evidence" value="ECO:0007669"/>
    <property type="project" value="TreeGrafter"/>
</dbReference>
<dbReference type="GO" id="GO:0005634">
    <property type="term" value="C:nucleus"/>
    <property type="evidence" value="ECO:0007669"/>
    <property type="project" value="UniProtKB-SubCell"/>
</dbReference>
<keyword evidence="6" id="KW-0378">Hydrolase</keyword>
<dbReference type="PANTHER" id="PTHR12801">
    <property type="entry name" value="RNA EXONUCLEASE REXO1 / RECO3 FAMILY MEMBER-RELATED"/>
    <property type="match status" value="1"/>
</dbReference>
<dbReference type="RefSeq" id="XP_012183912.1">
    <property type="nucleotide sequence ID" value="XM_012328522.1"/>
</dbReference>
<dbReference type="CDD" id="cd06144">
    <property type="entry name" value="REX4_like"/>
    <property type="match status" value="1"/>
</dbReference>
<dbReference type="InterPro" id="IPR037431">
    <property type="entry name" value="REX4_DEDDh_dom"/>
</dbReference>
<keyword evidence="13" id="KW-1185">Reference proteome</keyword>
<dbReference type="InterPro" id="IPR047021">
    <property type="entry name" value="REXO1/3/4-like"/>
</dbReference>
<comment type="similarity">
    <text evidence="2">Belongs to the REXO4 family.</text>
</comment>
<dbReference type="AlphaFoldDB" id="J4H4A0"/>
<dbReference type="GO" id="GO:0003676">
    <property type="term" value="F:nucleic acid binding"/>
    <property type="evidence" value="ECO:0007669"/>
    <property type="project" value="InterPro"/>
</dbReference>
<dbReference type="SMART" id="SM00479">
    <property type="entry name" value="EXOIII"/>
    <property type="match status" value="1"/>
</dbReference>
<dbReference type="InterPro" id="IPR036397">
    <property type="entry name" value="RNaseH_sf"/>
</dbReference>
<evidence type="ECO:0000256" key="7">
    <source>
        <dbReference type="ARBA" id="ARBA00022839"/>
    </source>
</evidence>
<feature type="compositionally biased region" description="Basic and acidic residues" evidence="10">
    <location>
        <begin position="63"/>
        <end position="75"/>
    </location>
</feature>
<evidence type="ECO:0000256" key="10">
    <source>
        <dbReference type="SAM" id="MobiDB-lite"/>
    </source>
</evidence>
<dbReference type="FunCoup" id="J4H4A0">
    <property type="interactions" value="540"/>
</dbReference>
<evidence type="ECO:0000256" key="9">
    <source>
        <dbReference type="ARBA" id="ARBA00025599"/>
    </source>
</evidence>
<evidence type="ECO:0000256" key="6">
    <source>
        <dbReference type="ARBA" id="ARBA00022801"/>
    </source>
</evidence>
<evidence type="ECO:0000256" key="1">
    <source>
        <dbReference type="ARBA" id="ARBA00004123"/>
    </source>
</evidence>
<dbReference type="Pfam" id="PF00929">
    <property type="entry name" value="RNase_T"/>
    <property type="match status" value="1"/>
</dbReference>
<keyword evidence="5" id="KW-0540">Nuclease</keyword>
<protein>
    <recommendedName>
        <fullName evidence="3">RNA exonuclease 4</fullName>
    </recommendedName>
</protein>
<dbReference type="Proteomes" id="UP000006352">
    <property type="component" value="Unassembled WGS sequence"/>
</dbReference>
<dbReference type="PANTHER" id="PTHR12801:SF45">
    <property type="entry name" value="RNA EXONUCLEASE 4"/>
    <property type="match status" value="1"/>
</dbReference>
<evidence type="ECO:0000256" key="4">
    <source>
        <dbReference type="ARBA" id="ARBA00022552"/>
    </source>
</evidence>
<keyword evidence="4" id="KW-0698">rRNA processing</keyword>
<organism evidence="12 13">
    <name type="scientific">Fibroporia radiculosa</name>
    <dbReference type="NCBI Taxonomy" id="599839"/>
    <lineage>
        <taxon>Eukaryota</taxon>
        <taxon>Fungi</taxon>
        <taxon>Dikarya</taxon>
        <taxon>Basidiomycota</taxon>
        <taxon>Agaricomycotina</taxon>
        <taxon>Agaricomycetes</taxon>
        <taxon>Polyporales</taxon>
        <taxon>Fibroporiaceae</taxon>
        <taxon>Fibroporia</taxon>
    </lineage>
</organism>
<evidence type="ECO:0000256" key="3">
    <source>
        <dbReference type="ARBA" id="ARBA00016937"/>
    </source>
</evidence>
<dbReference type="FunFam" id="3.30.420.10:FF:000007">
    <property type="entry name" value="Interferon-stimulated exonuclease gene 20"/>
    <property type="match status" value="1"/>
</dbReference>
<feature type="domain" description="Exonuclease" evidence="11">
    <location>
        <begin position="102"/>
        <end position="263"/>
    </location>
</feature>
<dbReference type="GO" id="GO:0006364">
    <property type="term" value="P:rRNA processing"/>
    <property type="evidence" value="ECO:0007669"/>
    <property type="project" value="UniProtKB-KW"/>
</dbReference>
<dbReference type="STRING" id="599839.J4H4A0"/>
<dbReference type="GeneID" id="24099540"/>
<reference evidence="12 13" key="1">
    <citation type="journal article" date="2012" name="Appl. Environ. Microbiol.">
        <title>Short-read sequencing for genomic analysis of the brown rot fungus Fibroporia radiculosa.</title>
        <authorList>
            <person name="Tang J.D."/>
            <person name="Perkins A.D."/>
            <person name="Sonstegard T.S."/>
            <person name="Schroeder S.G."/>
            <person name="Burgess S.C."/>
            <person name="Diehl S.V."/>
        </authorList>
    </citation>
    <scope>NUCLEOTIDE SEQUENCE [LARGE SCALE GENOMIC DNA]</scope>
    <source>
        <strain evidence="12 13">TFFH 294</strain>
    </source>
</reference>
<dbReference type="GO" id="GO:0008408">
    <property type="term" value="F:3'-5' exonuclease activity"/>
    <property type="evidence" value="ECO:0007669"/>
    <property type="project" value="InterPro"/>
</dbReference>
<dbReference type="HOGENOM" id="CLU_022453_6_0_1"/>
<proteinExistence type="inferred from homology"/>
<keyword evidence="7" id="KW-0269">Exonuclease</keyword>
<dbReference type="Gene3D" id="3.30.420.10">
    <property type="entry name" value="Ribonuclease H-like superfamily/Ribonuclease H"/>
    <property type="match status" value="1"/>
</dbReference>
<accession>J4H4A0</accession>
<feature type="compositionally biased region" description="Basic and acidic residues" evidence="10">
    <location>
        <begin position="39"/>
        <end position="52"/>
    </location>
</feature>
<evidence type="ECO:0000256" key="5">
    <source>
        <dbReference type="ARBA" id="ARBA00022722"/>
    </source>
</evidence>
<feature type="region of interest" description="Disordered" evidence="10">
    <location>
        <begin position="1"/>
        <end position="75"/>
    </location>
</feature>